<dbReference type="PROSITE" id="PS51733">
    <property type="entry name" value="BPL_LPL_CATALYTIC"/>
    <property type="match status" value="1"/>
</dbReference>
<evidence type="ECO:0000256" key="2">
    <source>
        <dbReference type="ARBA" id="ARBA00005085"/>
    </source>
</evidence>
<name>A0A2B7WIY9_9EURO</name>
<evidence type="ECO:0000313" key="7">
    <source>
        <dbReference type="EMBL" id="PGG96602.1"/>
    </source>
</evidence>
<dbReference type="Proteomes" id="UP000223968">
    <property type="component" value="Unassembled WGS sequence"/>
</dbReference>
<evidence type="ECO:0000256" key="3">
    <source>
        <dbReference type="ARBA" id="ARBA00008242"/>
    </source>
</evidence>
<dbReference type="PANTHER" id="PTHR12561:SF3">
    <property type="entry name" value="LIPOYLTRANSFERASE 1, MITOCHONDRIAL"/>
    <property type="match status" value="1"/>
</dbReference>
<comment type="pathway">
    <text evidence="2">Protein modification; protein lipoylation via exogenous pathway; protein N(6)-(lipoyl)lysine from lipoate: step 2/2.</text>
</comment>
<dbReference type="Pfam" id="PF21948">
    <property type="entry name" value="LplA-B_cat"/>
    <property type="match status" value="1"/>
</dbReference>
<dbReference type="GO" id="GO:0005739">
    <property type="term" value="C:mitochondrion"/>
    <property type="evidence" value="ECO:0007669"/>
    <property type="project" value="TreeGrafter"/>
</dbReference>
<keyword evidence="8" id="KW-1185">Reference proteome</keyword>
<evidence type="ECO:0000259" key="6">
    <source>
        <dbReference type="PROSITE" id="PS51733"/>
    </source>
</evidence>
<sequence>MLPLRSLQWIPLANPSWLYKTQPKKLLSVGRKHASSLAVAASNESSQHQIYQSLSDDPFVNLSIENFLLEHTPQNSCILFLYINRPCVVIGRNQNPWLETNLQALDRETRILANEAANNALFVRRRSGGGAVFHDEGNLNYSVICPKRVFHRDKHAEMVVRALQRVGAVNTRVNERHDIVLGQNSKEPSKEVIKVENGDATSPPLEKTPRSLKISGSAYKLTRFRAMHHGTCLVDSPNLGNISTFLRSPARPYIKAKGVESVRSPVGNVSSAVDSTSLLMEEVISKVIKEFAQLYGIHSDAVLKAQRAHAIEPELHTGNNWVVGGLADTHAYEEPEITKGIQELQSLEWKYCQSPQFTFSTHPNEEDPRPKPPLPSNIPSSTRVFLRVKSGTILESQISTSADPAQADIQSQKIQQILANRKLHEISDWTSLLAGSGALGSQEDVRNVSNWLTSKLGH</sequence>
<dbReference type="InterPro" id="IPR004562">
    <property type="entry name" value="LipoylTrfase_LipoateP_Ligase"/>
</dbReference>
<dbReference type="GO" id="GO:0017118">
    <property type="term" value="F:lipoyltransferase activity"/>
    <property type="evidence" value="ECO:0007669"/>
    <property type="project" value="TreeGrafter"/>
</dbReference>
<dbReference type="EMBL" id="PDNB01000274">
    <property type="protein sequence ID" value="PGG96602.1"/>
    <property type="molecule type" value="Genomic_DNA"/>
</dbReference>
<comment type="caution">
    <text evidence="7">The sequence shown here is derived from an EMBL/GenBank/DDBJ whole genome shotgun (WGS) entry which is preliminary data.</text>
</comment>
<dbReference type="FunFam" id="3.30.930.10:FF:000090">
    <property type="entry name" value="Lipoyltransferase and lipoate-protein ligase, putative"/>
    <property type="match status" value="1"/>
</dbReference>
<evidence type="ECO:0000256" key="1">
    <source>
        <dbReference type="ARBA" id="ARBA00003253"/>
    </source>
</evidence>
<dbReference type="Gene3D" id="3.30.930.10">
    <property type="entry name" value="Bira Bifunctional Protein, Domain 2"/>
    <property type="match status" value="1"/>
</dbReference>
<dbReference type="PANTHER" id="PTHR12561">
    <property type="entry name" value="LIPOATE-PROTEIN LIGASE"/>
    <property type="match status" value="1"/>
</dbReference>
<dbReference type="GO" id="GO:0009249">
    <property type="term" value="P:protein lipoylation"/>
    <property type="evidence" value="ECO:0007669"/>
    <property type="project" value="InterPro"/>
</dbReference>
<accession>A0A2B7WIY9</accession>
<evidence type="ECO:0000313" key="8">
    <source>
        <dbReference type="Proteomes" id="UP000223968"/>
    </source>
</evidence>
<protein>
    <recommendedName>
        <fullName evidence="4">Putative lipoate-protein ligase A</fullName>
    </recommendedName>
</protein>
<dbReference type="CDD" id="cd16443">
    <property type="entry name" value="LplA"/>
    <property type="match status" value="1"/>
</dbReference>
<organism evidence="7 8">
    <name type="scientific">Helicocarpus griseus UAMH5409</name>
    <dbReference type="NCBI Taxonomy" id="1447875"/>
    <lineage>
        <taxon>Eukaryota</taxon>
        <taxon>Fungi</taxon>
        <taxon>Dikarya</taxon>
        <taxon>Ascomycota</taxon>
        <taxon>Pezizomycotina</taxon>
        <taxon>Eurotiomycetes</taxon>
        <taxon>Eurotiomycetidae</taxon>
        <taxon>Onygenales</taxon>
        <taxon>Ajellomycetaceae</taxon>
        <taxon>Helicocarpus</taxon>
    </lineage>
</organism>
<comment type="similarity">
    <text evidence="3">Belongs to the LplA family.</text>
</comment>
<dbReference type="OrthoDB" id="201621at2759"/>
<dbReference type="AlphaFoldDB" id="A0A2B7WIY9"/>
<dbReference type="STRING" id="1447875.A0A2B7WIY9"/>
<comment type="function">
    <text evidence="1">Catalyzes both the ATP-dependent activation of exogenously supplied lipoate to lipoyl-AMP and the transfer of the activated lipoyl onto the lipoyl domains of lipoate-dependent enzymes.</text>
</comment>
<evidence type="ECO:0000256" key="5">
    <source>
        <dbReference type="SAM" id="MobiDB-lite"/>
    </source>
</evidence>
<dbReference type="InterPro" id="IPR045864">
    <property type="entry name" value="aa-tRNA-synth_II/BPL/LPL"/>
</dbReference>
<evidence type="ECO:0000256" key="4">
    <source>
        <dbReference type="ARBA" id="ARBA00015925"/>
    </source>
</evidence>
<proteinExistence type="inferred from homology"/>
<dbReference type="SUPFAM" id="SSF55681">
    <property type="entry name" value="Class II aaRS and biotin synthetases"/>
    <property type="match status" value="1"/>
</dbReference>
<feature type="region of interest" description="Disordered" evidence="5">
    <location>
        <begin position="358"/>
        <end position="380"/>
    </location>
</feature>
<dbReference type="UniPathway" id="UPA00537">
    <property type="reaction ID" value="UER00595"/>
</dbReference>
<feature type="domain" description="BPL/LPL catalytic" evidence="6">
    <location>
        <begin position="73"/>
        <end position="299"/>
    </location>
</feature>
<reference evidence="7 8" key="1">
    <citation type="submission" date="2017-10" db="EMBL/GenBank/DDBJ databases">
        <title>Comparative genomics in systemic dimorphic fungi from Ajellomycetaceae.</title>
        <authorList>
            <person name="Munoz J.F."/>
            <person name="Mcewen J.G."/>
            <person name="Clay O.K."/>
            <person name="Cuomo C.A."/>
        </authorList>
    </citation>
    <scope>NUCLEOTIDE SEQUENCE [LARGE SCALE GENOMIC DNA]</scope>
    <source>
        <strain evidence="7 8">UAMH5409</strain>
    </source>
</reference>
<gene>
    <name evidence="7" type="ORF">AJ79_09520</name>
</gene>
<dbReference type="InterPro" id="IPR004143">
    <property type="entry name" value="BPL_LPL_catalytic"/>
</dbReference>